<reference evidence="1 2" key="1">
    <citation type="journal article" date="2017" name="Gigascience">
        <title>Draft genome of the honey bee ectoparasitic mite, Tropilaelaps mercedesae, is shaped by the parasitic life history.</title>
        <authorList>
            <person name="Dong X."/>
            <person name="Armstrong S.D."/>
            <person name="Xia D."/>
            <person name="Makepeace B.L."/>
            <person name="Darby A.C."/>
            <person name="Kadowaki T."/>
        </authorList>
    </citation>
    <scope>NUCLEOTIDE SEQUENCE [LARGE SCALE GENOMIC DNA]</scope>
    <source>
        <strain evidence="1">Wuxi-XJTLU</strain>
    </source>
</reference>
<evidence type="ECO:0000313" key="2">
    <source>
        <dbReference type="Proteomes" id="UP000192247"/>
    </source>
</evidence>
<dbReference type="SUPFAM" id="SSF52047">
    <property type="entry name" value="RNI-like"/>
    <property type="match status" value="1"/>
</dbReference>
<dbReference type="STRING" id="418985.A0A1V9XBF8"/>
<dbReference type="Gene3D" id="3.80.10.10">
    <property type="entry name" value="Ribonuclease Inhibitor"/>
    <property type="match status" value="1"/>
</dbReference>
<dbReference type="InParanoid" id="A0A1V9XBF8"/>
<dbReference type="AlphaFoldDB" id="A0A1V9XBF8"/>
<feature type="non-terminal residue" evidence="1">
    <location>
        <position position="176"/>
    </location>
</feature>
<organism evidence="1 2">
    <name type="scientific">Tropilaelaps mercedesae</name>
    <dbReference type="NCBI Taxonomy" id="418985"/>
    <lineage>
        <taxon>Eukaryota</taxon>
        <taxon>Metazoa</taxon>
        <taxon>Ecdysozoa</taxon>
        <taxon>Arthropoda</taxon>
        <taxon>Chelicerata</taxon>
        <taxon>Arachnida</taxon>
        <taxon>Acari</taxon>
        <taxon>Parasitiformes</taxon>
        <taxon>Mesostigmata</taxon>
        <taxon>Gamasina</taxon>
        <taxon>Dermanyssoidea</taxon>
        <taxon>Laelapidae</taxon>
        <taxon>Tropilaelaps</taxon>
    </lineage>
</organism>
<gene>
    <name evidence="1" type="ORF">BIW11_04113</name>
</gene>
<name>A0A1V9XBF8_9ACAR</name>
<proteinExistence type="predicted"/>
<accession>A0A1V9XBF8</accession>
<dbReference type="EMBL" id="MNPL01016717">
    <property type="protein sequence ID" value="OQR70672.1"/>
    <property type="molecule type" value="Genomic_DNA"/>
</dbReference>
<sequence>FCQNRLSFLGGELAAATFVVHRGAAVRFHGKDRWISRDPETEEYDLPRVFTPNLDVEAIDMRDFHIIPKGFENLRGCGSLRSLAMKNQPFVDDWCLDTISALFHPTLEYIDVTGCPKVTERGLSVLHRCKNLRVIYMNNMSNVKDAELLAMHLEDALPCVQIDGVDYWKYRQPESG</sequence>
<keyword evidence="2" id="KW-1185">Reference proteome</keyword>
<comment type="caution">
    <text evidence="1">The sequence shown here is derived from an EMBL/GenBank/DDBJ whole genome shotgun (WGS) entry which is preliminary data.</text>
</comment>
<feature type="non-terminal residue" evidence="1">
    <location>
        <position position="1"/>
    </location>
</feature>
<protein>
    <submittedName>
        <fullName evidence="1">ATP synthase subunit s protein-like</fullName>
    </submittedName>
</protein>
<dbReference type="OrthoDB" id="1708588at2759"/>
<evidence type="ECO:0000313" key="1">
    <source>
        <dbReference type="EMBL" id="OQR70672.1"/>
    </source>
</evidence>
<dbReference type="Proteomes" id="UP000192247">
    <property type="component" value="Unassembled WGS sequence"/>
</dbReference>
<dbReference type="InterPro" id="IPR032675">
    <property type="entry name" value="LRR_dom_sf"/>
</dbReference>
<dbReference type="FunCoup" id="A0A1V9XBF8">
    <property type="interactions" value="753"/>
</dbReference>